<reference evidence="1 2" key="1">
    <citation type="journal article" date="2018" name="Genome Biol. Evol.">
        <title>Multiple Roots of Fruiting Body Formation in Amoebozoa.</title>
        <authorList>
            <person name="Hillmann F."/>
            <person name="Forbes G."/>
            <person name="Novohradska S."/>
            <person name="Ferling I."/>
            <person name="Riege K."/>
            <person name="Groth M."/>
            <person name="Westermann M."/>
            <person name="Marz M."/>
            <person name="Spaller T."/>
            <person name="Winckler T."/>
            <person name="Schaap P."/>
            <person name="Glockner G."/>
        </authorList>
    </citation>
    <scope>NUCLEOTIDE SEQUENCE [LARGE SCALE GENOMIC DNA]</scope>
    <source>
        <strain evidence="1 2">Jena</strain>
    </source>
</reference>
<proteinExistence type="predicted"/>
<name>A0A2P6N0N0_9EUKA</name>
<keyword evidence="2" id="KW-1185">Reference proteome</keyword>
<organism evidence="1 2">
    <name type="scientific">Planoprotostelium fungivorum</name>
    <dbReference type="NCBI Taxonomy" id="1890364"/>
    <lineage>
        <taxon>Eukaryota</taxon>
        <taxon>Amoebozoa</taxon>
        <taxon>Evosea</taxon>
        <taxon>Variosea</taxon>
        <taxon>Cavosteliida</taxon>
        <taxon>Cavosteliaceae</taxon>
        <taxon>Planoprotostelium</taxon>
    </lineage>
</organism>
<dbReference type="EMBL" id="MDYQ01000261">
    <property type="protein sequence ID" value="PRP77505.1"/>
    <property type="molecule type" value="Genomic_DNA"/>
</dbReference>
<sequence>MGYLTSSRGSMFVMIELVKPQSSCKSLGSCFCQPMHIWKNIEPIESLELATLTLNTGRCGAKTLMLSVRNHPAEDKMDLSRLVHNFMRFNPMPHEHTEDLVLGGKPTTRVLPQREPSYEILFVPDTPERQDEDDISDSFSMLKTSQCAGTGVFWNEDNNPWGSHLGRLWI</sequence>
<gene>
    <name evidence="1" type="ORF">PROFUN_14217</name>
</gene>
<dbReference type="Proteomes" id="UP000241769">
    <property type="component" value="Unassembled WGS sequence"/>
</dbReference>
<comment type="caution">
    <text evidence="1">The sequence shown here is derived from an EMBL/GenBank/DDBJ whole genome shotgun (WGS) entry which is preliminary data.</text>
</comment>
<dbReference type="InParanoid" id="A0A2P6N0N0"/>
<protein>
    <submittedName>
        <fullName evidence="1">Uncharacterized protein</fullName>
    </submittedName>
</protein>
<accession>A0A2P6N0N0</accession>
<evidence type="ECO:0000313" key="2">
    <source>
        <dbReference type="Proteomes" id="UP000241769"/>
    </source>
</evidence>
<dbReference type="AlphaFoldDB" id="A0A2P6N0N0"/>
<evidence type="ECO:0000313" key="1">
    <source>
        <dbReference type="EMBL" id="PRP77505.1"/>
    </source>
</evidence>